<organism evidence="2 3">
    <name type="scientific">candidate division CSSED10-310 bacterium</name>
    <dbReference type="NCBI Taxonomy" id="2855610"/>
    <lineage>
        <taxon>Bacteria</taxon>
        <taxon>Bacteria division CSSED10-310</taxon>
    </lineage>
</organism>
<dbReference type="InterPro" id="IPR003593">
    <property type="entry name" value="AAA+_ATPase"/>
</dbReference>
<dbReference type="InterPro" id="IPR027417">
    <property type="entry name" value="P-loop_NTPase"/>
</dbReference>
<dbReference type="Pfam" id="PF13635">
    <property type="entry name" value="DUF4143"/>
    <property type="match status" value="1"/>
</dbReference>
<evidence type="ECO:0000313" key="2">
    <source>
        <dbReference type="EMBL" id="MFC1848765.1"/>
    </source>
</evidence>
<evidence type="ECO:0000313" key="3">
    <source>
        <dbReference type="Proteomes" id="UP001594351"/>
    </source>
</evidence>
<name>A0ABV6YRD8_UNCC1</name>
<evidence type="ECO:0000259" key="1">
    <source>
        <dbReference type="SMART" id="SM00382"/>
    </source>
</evidence>
<dbReference type="SUPFAM" id="SSF52540">
    <property type="entry name" value="P-loop containing nucleoside triphosphate hydrolases"/>
    <property type="match status" value="1"/>
</dbReference>
<dbReference type="InterPro" id="IPR025420">
    <property type="entry name" value="DUF4143"/>
</dbReference>
<keyword evidence="3" id="KW-1185">Reference proteome</keyword>
<dbReference type="Proteomes" id="UP001594351">
    <property type="component" value="Unassembled WGS sequence"/>
</dbReference>
<proteinExistence type="predicted"/>
<keyword evidence="2" id="KW-0067">ATP-binding</keyword>
<gene>
    <name evidence="2" type="ORF">ACFL27_01035</name>
</gene>
<reference evidence="2 3" key="1">
    <citation type="submission" date="2024-09" db="EMBL/GenBank/DDBJ databases">
        <title>Laminarin stimulates single cell rates of sulfate reduction while oxygen inhibits transcriptomic activity in coastal marine sediment.</title>
        <authorList>
            <person name="Lindsay M."/>
            <person name="Orcutt B."/>
            <person name="Emerson D."/>
            <person name="Stepanauskas R."/>
            <person name="D'Angelo T."/>
        </authorList>
    </citation>
    <scope>NUCLEOTIDE SEQUENCE [LARGE SCALE GENOMIC DNA]</scope>
    <source>
        <strain evidence="2">SAG AM-311-K15</strain>
    </source>
</reference>
<dbReference type="EMBL" id="JBHPBY010000006">
    <property type="protein sequence ID" value="MFC1848765.1"/>
    <property type="molecule type" value="Genomic_DNA"/>
</dbReference>
<feature type="domain" description="AAA+ ATPase" evidence="1">
    <location>
        <begin position="12"/>
        <end position="126"/>
    </location>
</feature>
<protein>
    <submittedName>
        <fullName evidence="2">ATP-binding protein</fullName>
    </submittedName>
</protein>
<sequence length="394" mass="44716">MLEHNIRQSLLSFPVVGILGSRQAGKTTLAKQIISSHKNALYLDLELPSDMSKLGEAELYLGRYSHKLVVIDEIQQMPELFPLIRALIDKNRIPGRFLILGSASPDLIRKSSQSLAGRIVYHELSTFLYHEVCTSPEQCEDLWIRGGYPDSFSATSVEKSFQWREAFIRSYLERDLPQLGIRIPALQLRRFWTMLAHSHGQIFNASKLAASMGLSAPTVRHYLDILTDTFIIRQILPYHTNIKKRYIKSPKVYIRDSGLLHTLLNILSLDELSGNPILGHSWEGYIIEQIICSLPERYQPFFLRTNAGAEVDLIILKPNSELIAIEVKYSSSPKASRGFVNLLQDLKCSSGIIIYPGEEEYPIHRSINVTPLNRFLAMLDCESDVPAGPRHSFR</sequence>
<dbReference type="PANTHER" id="PTHR43566:SF2">
    <property type="entry name" value="DUF4143 DOMAIN-CONTAINING PROTEIN"/>
    <property type="match status" value="1"/>
</dbReference>
<dbReference type="Pfam" id="PF13173">
    <property type="entry name" value="AAA_14"/>
    <property type="match status" value="1"/>
</dbReference>
<keyword evidence="2" id="KW-0547">Nucleotide-binding</keyword>
<dbReference type="SMART" id="SM00382">
    <property type="entry name" value="AAA"/>
    <property type="match status" value="1"/>
</dbReference>
<dbReference type="PANTHER" id="PTHR43566">
    <property type="entry name" value="CONSERVED PROTEIN"/>
    <property type="match status" value="1"/>
</dbReference>
<accession>A0ABV6YRD8</accession>
<comment type="caution">
    <text evidence="2">The sequence shown here is derived from an EMBL/GenBank/DDBJ whole genome shotgun (WGS) entry which is preliminary data.</text>
</comment>
<dbReference type="InterPro" id="IPR041682">
    <property type="entry name" value="AAA_14"/>
</dbReference>
<dbReference type="GO" id="GO:0005524">
    <property type="term" value="F:ATP binding"/>
    <property type="evidence" value="ECO:0007669"/>
    <property type="project" value="UniProtKB-KW"/>
</dbReference>